<dbReference type="GO" id="GO:0003824">
    <property type="term" value="F:catalytic activity"/>
    <property type="evidence" value="ECO:0007669"/>
    <property type="project" value="InterPro"/>
</dbReference>
<dbReference type="AlphaFoldDB" id="A0AAN7NS56"/>
<sequence>MVTRELGLVPPKEVLGSIAQLKCVYTNARSMGNKQEELEAIVQQENDDIVAITETWWDDSHNWSAAMGGYKLFRRARQGRRGEFDDGDDRVECLWVRIRGKTNKVDVMVGVCYRPPNQNEEADKIFCKQLGEVSQPLALLLMGDFNLPDVCWKCNTVERNQSRRFLECVEDNFLTQLVSEPTREGTLLELCWLGLNHNRQATQENYSNVMRLCREKIRRAKAELELNLATAIKDNKKYFYKYMSNKRTAEENLHLFLDVEGKHSDKG</sequence>
<feature type="domain" description="Endonuclease/exonuclease/phosphatase" evidence="1">
    <location>
        <begin position="29"/>
        <end position="161"/>
    </location>
</feature>
<dbReference type="PANTHER" id="PTHR33395:SF22">
    <property type="entry name" value="REVERSE TRANSCRIPTASE DOMAIN-CONTAINING PROTEIN"/>
    <property type="match status" value="1"/>
</dbReference>
<reference evidence="2 3" key="1">
    <citation type="journal article" date="2023" name="J. Hered.">
        <title>Chromosome-level genome of the wood stork (Mycteria americana) provides insight into avian chromosome evolution.</title>
        <authorList>
            <person name="Flamio R. Jr."/>
            <person name="Ramstad K.M."/>
        </authorList>
    </citation>
    <scope>NUCLEOTIDE SEQUENCE [LARGE SCALE GENOMIC DNA]</scope>
    <source>
        <strain evidence="2">JAX WOST 10</strain>
    </source>
</reference>
<proteinExistence type="predicted"/>
<name>A0AAN7NS56_MYCAM</name>
<dbReference type="SUPFAM" id="SSF56219">
    <property type="entry name" value="DNase I-like"/>
    <property type="match status" value="1"/>
</dbReference>
<dbReference type="EMBL" id="JAUNZN010000001">
    <property type="protein sequence ID" value="KAK4830652.1"/>
    <property type="molecule type" value="Genomic_DNA"/>
</dbReference>
<dbReference type="InterPro" id="IPR036691">
    <property type="entry name" value="Endo/exonu/phosph_ase_sf"/>
</dbReference>
<accession>A0AAN7NS56</accession>
<organism evidence="2 3">
    <name type="scientific">Mycteria americana</name>
    <name type="common">Wood stork</name>
    <dbReference type="NCBI Taxonomy" id="33587"/>
    <lineage>
        <taxon>Eukaryota</taxon>
        <taxon>Metazoa</taxon>
        <taxon>Chordata</taxon>
        <taxon>Craniata</taxon>
        <taxon>Vertebrata</taxon>
        <taxon>Euteleostomi</taxon>
        <taxon>Archelosauria</taxon>
        <taxon>Archosauria</taxon>
        <taxon>Dinosauria</taxon>
        <taxon>Saurischia</taxon>
        <taxon>Theropoda</taxon>
        <taxon>Coelurosauria</taxon>
        <taxon>Aves</taxon>
        <taxon>Neognathae</taxon>
        <taxon>Neoaves</taxon>
        <taxon>Aequornithes</taxon>
        <taxon>Ciconiiformes</taxon>
        <taxon>Ciconiidae</taxon>
        <taxon>Mycteria</taxon>
    </lineage>
</organism>
<evidence type="ECO:0000313" key="2">
    <source>
        <dbReference type="EMBL" id="KAK4830652.1"/>
    </source>
</evidence>
<dbReference type="Proteomes" id="UP001333110">
    <property type="component" value="Unassembled WGS sequence"/>
</dbReference>
<protein>
    <recommendedName>
        <fullName evidence="1">Endonuclease/exonuclease/phosphatase domain-containing protein</fullName>
    </recommendedName>
</protein>
<dbReference type="GO" id="GO:0061343">
    <property type="term" value="P:cell adhesion involved in heart morphogenesis"/>
    <property type="evidence" value="ECO:0007669"/>
    <property type="project" value="TreeGrafter"/>
</dbReference>
<dbReference type="PANTHER" id="PTHR33395">
    <property type="entry name" value="TRANSCRIPTASE, PUTATIVE-RELATED-RELATED"/>
    <property type="match status" value="1"/>
</dbReference>
<keyword evidence="3" id="KW-1185">Reference proteome</keyword>
<dbReference type="Pfam" id="PF03372">
    <property type="entry name" value="Exo_endo_phos"/>
    <property type="match status" value="1"/>
</dbReference>
<evidence type="ECO:0000259" key="1">
    <source>
        <dbReference type="Pfam" id="PF03372"/>
    </source>
</evidence>
<dbReference type="Gene3D" id="3.60.10.10">
    <property type="entry name" value="Endonuclease/exonuclease/phosphatase"/>
    <property type="match status" value="1"/>
</dbReference>
<comment type="caution">
    <text evidence="2">The sequence shown here is derived from an EMBL/GenBank/DDBJ whole genome shotgun (WGS) entry which is preliminary data.</text>
</comment>
<dbReference type="GO" id="GO:0031012">
    <property type="term" value="C:extracellular matrix"/>
    <property type="evidence" value="ECO:0007669"/>
    <property type="project" value="TreeGrafter"/>
</dbReference>
<evidence type="ECO:0000313" key="3">
    <source>
        <dbReference type="Proteomes" id="UP001333110"/>
    </source>
</evidence>
<dbReference type="InterPro" id="IPR005135">
    <property type="entry name" value="Endo/exonuclease/phosphatase"/>
</dbReference>
<dbReference type="GO" id="GO:0007508">
    <property type="term" value="P:larval heart development"/>
    <property type="evidence" value="ECO:0007669"/>
    <property type="project" value="TreeGrafter"/>
</dbReference>
<gene>
    <name evidence="2" type="ORF">QYF61_012495</name>
</gene>